<accession>A0A8J8C5K9</accession>
<dbReference type="OrthoDB" id="4691at2157"/>
<dbReference type="PANTHER" id="PTHR45715">
    <property type="entry name" value="ATPASE H+-TRANSPORTING V1 SUBUNIT E1A-RELATED"/>
    <property type="match status" value="1"/>
</dbReference>
<keyword evidence="6 8" id="KW-0472">Membrane</keyword>
<keyword evidence="4 8" id="KW-0375">Hydrogen ion transport</keyword>
<evidence type="ECO:0000256" key="7">
    <source>
        <dbReference type="ARBA" id="ARBA00023310"/>
    </source>
</evidence>
<evidence type="ECO:0000313" key="10">
    <source>
        <dbReference type="EMBL" id="MBV0925304.1"/>
    </source>
</evidence>
<dbReference type="InterPro" id="IPR002842">
    <property type="entry name" value="ATPase_V1_Esu"/>
</dbReference>
<dbReference type="Proteomes" id="UP000766550">
    <property type="component" value="Unassembled WGS sequence"/>
</dbReference>
<feature type="coiled-coil region" evidence="9">
    <location>
        <begin position="11"/>
        <end position="102"/>
    </location>
</feature>
<comment type="subcellular location">
    <subcellularLocation>
        <location evidence="8">Cell membrane</location>
        <topology evidence="8">Peripheral membrane protein</topology>
    </subcellularLocation>
</comment>
<evidence type="ECO:0000256" key="4">
    <source>
        <dbReference type="ARBA" id="ARBA00022781"/>
    </source>
</evidence>
<evidence type="ECO:0000256" key="8">
    <source>
        <dbReference type="HAMAP-Rule" id="MF_00311"/>
    </source>
</evidence>
<comment type="similarity">
    <text evidence="1 8">Belongs to the V-ATPase E subunit family.</text>
</comment>
<name>A0A8J8C5K9_9EURY</name>
<evidence type="ECO:0000256" key="5">
    <source>
        <dbReference type="ARBA" id="ARBA00023065"/>
    </source>
</evidence>
<gene>
    <name evidence="8" type="primary">atpE</name>
    <name evidence="10" type="ORF">KTS45_13950</name>
</gene>
<keyword evidence="11" id="KW-1185">Reference proteome</keyword>
<protein>
    <recommendedName>
        <fullName evidence="8">A-type ATP synthase subunit E</fullName>
    </recommendedName>
</protein>
<evidence type="ECO:0000313" key="11">
    <source>
        <dbReference type="Proteomes" id="UP000766550"/>
    </source>
</evidence>
<dbReference type="GO" id="GO:0042777">
    <property type="term" value="P:proton motive force-driven plasma membrane ATP synthesis"/>
    <property type="evidence" value="ECO:0007669"/>
    <property type="project" value="UniProtKB-UniRule"/>
</dbReference>
<dbReference type="Gene3D" id="1.20.5.620">
    <property type="entry name" value="F1F0 ATP synthase subunit B, membrane domain"/>
    <property type="match status" value="1"/>
</dbReference>
<evidence type="ECO:0000256" key="2">
    <source>
        <dbReference type="ARBA" id="ARBA00022448"/>
    </source>
</evidence>
<comment type="function">
    <text evidence="8">Component of the A-type ATP synthase that produces ATP from ADP in the presence of a proton gradient across the membrane.</text>
</comment>
<keyword evidence="5 8" id="KW-0406">Ion transport</keyword>
<dbReference type="HAMAP" id="MF_00311">
    <property type="entry name" value="ATP_synth_E_arch"/>
    <property type="match status" value="1"/>
</dbReference>
<keyword evidence="2 8" id="KW-0813">Transport</keyword>
<keyword evidence="9" id="KW-0175">Coiled coil</keyword>
<dbReference type="GO" id="GO:0046933">
    <property type="term" value="F:proton-transporting ATP synthase activity, rotational mechanism"/>
    <property type="evidence" value="ECO:0007669"/>
    <property type="project" value="UniProtKB-UniRule"/>
</dbReference>
<proteinExistence type="inferred from homology"/>
<reference evidence="10 11" key="1">
    <citation type="submission" date="2021-06" db="EMBL/GenBank/DDBJ databases">
        <title>New haloarchaea isolates fom saline soil.</title>
        <authorList>
            <person name="Duran-Viseras A."/>
            <person name="Sanchez-Porro C.S."/>
            <person name="Ventosa A."/>
        </authorList>
    </citation>
    <scope>NUCLEOTIDE SEQUENCE [LARGE SCALE GENOMIC DNA]</scope>
    <source>
        <strain evidence="10 11">JCM 183640</strain>
    </source>
</reference>
<keyword evidence="7 8" id="KW-0066">ATP synthesis</keyword>
<evidence type="ECO:0000256" key="6">
    <source>
        <dbReference type="ARBA" id="ARBA00023136"/>
    </source>
</evidence>
<dbReference type="Gene3D" id="3.30.2320.30">
    <property type="entry name" value="ATP synthase, E subunit, C-terminal"/>
    <property type="match status" value="1"/>
</dbReference>
<comment type="caution">
    <text evidence="10">The sequence shown here is derived from an EMBL/GenBank/DDBJ whole genome shotgun (WGS) entry which is preliminary data.</text>
</comment>
<dbReference type="GO" id="GO:0046961">
    <property type="term" value="F:proton-transporting ATPase activity, rotational mechanism"/>
    <property type="evidence" value="ECO:0007669"/>
    <property type="project" value="InterPro"/>
</dbReference>
<sequence length="194" mass="21949">MSLDTVVEDIRDEARARAEEIREEADERAEEIVAEAEADAEQIHEEREAEVQREIEQLREQRLSSAKLEAKQARLEARRDVLEDVHEDVEQAVADIDGERREELTRSLLSGAASEFDDGATLRVYGRADDQALIEDILTDYDDAEFAGEHDCLGGVVVESEASRVRVNNTFDSVLESVWEDNLKAISDRLFDSQ</sequence>
<keyword evidence="3 8" id="KW-1003">Cell membrane</keyword>
<dbReference type="SUPFAM" id="SSF160527">
    <property type="entry name" value="V-type ATPase subunit E-like"/>
    <property type="match status" value="1"/>
</dbReference>
<dbReference type="EMBL" id="JAHQXF010000002">
    <property type="protein sequence ID" value="MBV0925304.1"/>
    <property type="molecule type" value="Genomic_DNA"/>
</dbReference>
<dbReference type="GO" id="GO:0033178">
    <property type="term" value="C:proton-transporting two-sector ATPase complex, catalytic domain"/>
    <property type="evidence" value="ECO:0007669"/>
    <property type="project" value="InterPro"/>
</dbReference>
<evidence type="ECO:0000256" key="1">
    <source>
        <dbReference type="ARBA" id="ARBA00005901"/>
    </source>
</evidence>
<dbReference type="GO" id="GO:0005886">
    <property type="term" value="C:plasma membrane"/>
    <property type="evidence" value="ECO:0007669"/>
    <property type="project" value="UniProtKB-SubCell"/>
</dbReference>
<dbReference type="Pfam" id="PF01991">
    <property type="entry name" value="vATP-synt_E"/>
    <property type="match status" value="1"/>
</dbReference>
<comment type="subunit">
    <text evidence="8">Has multiple subunits with at least A(3), B(3), C, D, E, F, H, I and proteolipid K(x).</text>
</comment>
<dbReference type="InterPro" id="IPR038495">
    <property type="entry name" value="ATPase_E_C"/>
</dbReference>
<organism evidence="10 11">
    <name type="scientific">Haloarcula limicola</name>
    <dbReference type="NCBI Taxonomy" id="1429915"/>
    <lineage>
        <taxon>Archaea</taxon>
        <taxon>Methanobacteriati</taxon>
        <taxon>Methanobacteriota</taxon>
        <taxon>Stenosarchaea group</taxon>
        <taxon>Halobacteria</taxon>
        <taxon>Halobacteriales</taxon>
        <taxon>Haloarculaceae</taxon>
        <taxon>Haloarcula</taxon>
    </lineage>
</organism>
<evidence type="ECO:0000256" key="3">
    <source>
        <dbReference type="ARBA" id="ARBA00022475"/>
    </source>
</evidence>
<dbReference type="GO" id="GO:0005524">
    <property type="term" value="F:ATP binding"/>
    <property type="evidence" value="ECO:0007669"/>
    <property type="project" value="UniProtKB-UniRule"/>
</dbReference>
<evidence type="ECO:0000256" key="9">
    <source>
        <dbReference type="SAM" id="Coils"/>
    </source>
</evidence>
<dbReference type="AlphaFoldDB" id="A0A8J8C5K9"/>
<dbReference type="RefSeq" id="WP_162318139.1">
    <property type="nucleotide sequence ID" value="NZ_JAHQXF010000002.1"/>
</dbReference>
<dbReference type="NCBIfam" id="NF002629">
    <property type="entry name" value="PRK02292.1"/>
    <property type="match status" value="1"/>
</dbReference>